<dbReference type="InterPro" id="IPR036259">
    <property type="entry name" value="MFS_trans_sf"/>
</dbReference>
<dbReference type="PANTHER" id="PTHR42718">
    <property type="entry name" value="MAJOR FACILITATOR SUPERFAMILY MULTIDRUG TRANSPORTER MFSC"/>
    <property type="match status" value="1"/>
</dbReference>
<gene>
    <name evidence="6" type="ORF">BN946_scf184672.g7</name>
</gene>
<proteinExistence type="predicted"/>
<dbReference type="Proteomes" id="UP000029665">
    <property type="component" value="Unassembled WGS sequence"/>
</dbReference>
<feature type="transmembrane region" description="Helical" evidence="5">
    <location>
        <begin position="7"/>
        <end position="27"/>
    </location>
</feature>
<keyword evidence="4 5" id="KW-0472">Membrane</keyword>
<evidence type="ECO:0000256" key="5">
    <source>
        <dbReference type="SAM" id="Phobius"/>
    </source>
</evidence>
<protein>
    <submittedName>
        <fullName evidence="6">Uncharacterized protein</fullName>
    </submittedName>
</protein>
<dbReference type="STRING" id="5643.A0A060SUJ3"/>
<evidence type="ECO:0000256" key="4">
    <source>
        <dbReference type="ARBA" id="ARBA00023136"/>
    </source>
</evidence>
<dbReference type="GO" id="GO:0016020">
    <property type="term" value="C:membrane"/>
    <property type="evidence" value="ECO:0007669"/>
    <property type="project" value="UniProtKB-SubCell"/>
</dbReference>
<comment type="caution">
    <text evidence="6">The sequence shown here is derived from an EMBL/GenBank/DDBJ whole genome shotgun (WGS) entry which is preliminary data.</text>
</comment>
<dbReference type="AlphaFoldDB" id="A0A060SUJ3"/>
<evidence type="ECO:0000256" key="1">
    <source>
        <dbReference type="ARBA" id="ARBA00004141"/>
    </source>
</evidence>
<feature type="transmembrane region" description="Helical" evidence="5">
    <location>
        <begin position="143"/>
        <end position="162"/>
    </location>
</feature>
<keyword evidence="2 5" id="KW-0812">Transmembrane</keyword>
<dbReference type="SUPFAM" id="SSF103473">
    <property type="entry name" value="MFS general substrate transporter"/>
    <property type="match status" value="1"/>
</dbReference>
<feature type="transmembrane region" description="Helical" evidence="5">
    <location>
        <begin position="78"/>
        <end position="102"/>
    </location>
</feature>
<keyword evidence="7" id="KW-1185">Reference proteome</keyword>
<reference evidence="6" key="1">
    <citation type="submission" date="2014-01" db="EMBL/GenBank/DDBJ databases">
        <title>The genome of the white-rot fungus Pycnoporus cinnabarinus: a basidiomycete model with a versatile arsenal for lignocellulosic biomass breakdown.</title>
        <authorList>
            <person name="Levasseur A."/>
            <person name="Lomascolo A."/>
            <person name="Ruiz-Duenas F.J."/>
            <person name="Uzan E."/>
            <person name="Piumi F."/>
            <person name="Kues U."/>
            <person name="Ram A.F.J."/>
            <person name="Murat C."/>
            <person name="Haon M."/>
            <person name="Benoit I."/>
            <person name="Arfi Y."/>
            <person name="Chevret D."/>
            <person name="Drula E."/>
            <person name="Kwon M.J."/>
            <person name="Gouret P."/>
            <person name="Lesage-Meessen L."/>
            <person name="Lombard V."/>
            <person name="Mariette J."/>
            <person name="Noirot C."/>
            <person name="Park J."/>
            <person name="Patyshakuliyeva A."/>
            <person name="Wieneger R.A.B."/>
            <person name="Wosten H.A.B."/>
            <person name="Martin F."/>
            <person name="Coutinho P.M."/>
            <person name="de Vries R."/>
            <person name="Martinez A.T."/>
            <person name="Klopp C."/>
            <person name="Pontarotti P."/>
            <person name="Henrissat B."/>
            <person name="Record E."/>
        </authorList>
    </citation>
    <scope>NUCLEOTIDE SEQUENCE [LARGE SCALE GENOMIC DNA]</scope>
    <source>
        <strain evidence="6">BRFM137</strain>
    </source>
</reference>
<comment type="subcellular location">
    <subcellularLocation>
        <location evidence="1">Membrane</location>
        <topology evidence="1">Multi-pass membrane protein</topology>
    </subcellularLocation>
</comment>
<dbReference type="OMA" id="RESIDWI"/>
<dbReference type="HOGENOM" id="CLU_1428669_0_0_1"/>
<accession>A0A060SUJ3</accession>
<sequence length="190" mass="20156">MPLVPEGNVDIVGSVLGVSTLFLFQFVGNQAPLVGWSTPYGYVLLIVSIALGVALVFWEARVAKEPILLLGIWTRSSFGAMVAVVCLSLMGFGILLWFLFLWNTYVRGYTPTATGATVAPFIVTADTMAVISAILVSCVRVEVMIALGVCAIGIGNILVATMPAHETYWAQVFPTFVIASAGPDLLLTAA</sequence>
<evidence type="ECO:0000313" key="7">
    <source>
        <dbReference type="Proteomes" id="UP000029665"/>
    </source>
</evidence>
<name>A0A060SUJ3_PYCCI</name>
<dbReference type="PANTHER" id="PTHR42718:SF41">
    <property type="entry name" value="MFS TRANSPORTER OF UNKOWN SPECIFICITY (AFU_ORTHOLOGUE AFUA_5G09940)-RELATED"/>
    <property type="match status" value="1"/>
</dbReference>
<evidence type="ECO:0000256" key="2">
    <source>
        <dbReference type="ARBA" id="ARBA00022692"/>
    </source>
</evidence>
<feature type="transmembrane region" description="Helical" evidence="5">
    <location>
        <begin position="39"/>
        <end position="58"/>
    </location>
</feature>
<organism evidence="6 7">
    <name type="scientific">Pycnoporus cinnabarinus</name>
    <name type="common">Cinnabar-red polypore</name>
    <name type="synonym">Trametes cinnabarina</name>
    <dbReference type="NCBI Taxonomy" id="5643"/>
    <lineage>
        <taxon>Eukaryota</taxon>
        <taxon>Fungi</taxon>
        <taxon>Dikarya</taxon>
        <taxon>Basidiomycota</taxon>
        <taxon>Agaricomycotina</taxon>
        <taxon>Agaricomycetes</taxon>
        <taxon>Polyporales</taxon>
        <taxon>Polyporaceae</taxon>
        <taxon>Trametes</taxon>
    </lineage>
</organism>
<feature type="transmembrane region" description="Helical" evidence="5">
    <location>
        <begin position="114"/>
        <end position="136"/>
    </location>
</feature>
<dbReference type="EMBL" id="CCBP010000303">
    <property type="protein sequence ID" value="CDO75874.1"/>
    <property type="molecule type" value="Genomic_DNA"/>
</dbReference>
<evidence type="ECO:0000256" key="3">
    <source>
        <dbReference type="ARBA" id="ARBA00022989"/>
    </source>
</evidence>
<dbReference type="OrthoDB" id="440755at2759"/>
<keyword evidence="3 5" id="KW-1133">Transmembrane helix</keyword>
<evidence type="ECO:0000313" key="6">
    <source>
        <dbReference type="EMBL" id="CDO75874.1"/>
    </source>
</evidence>